<name>A0A024WEJ1_PLAFA</name>
<dbReference type="Proteomes" id="UP000030708">
    <property type="component" value="Unassembled WGS sequence"/>
</dbReference>
<keyword evidence="1" id="KW-0472">Membrane</keyword>
<dbReference type="EMBL" id="KI926278">
    <property type="protein sequence ID" value="ETW38983.1"/>
    <property type="molecule type" value="Genomic_DNA"/>
</dbReference>
<gene>
    <name evidence="2" type="ORF">PFTANZ_00327</name>
</gene>
<organism evidence="2 3">
    <name type="scientific">Plasmodium falciparum Tanzania</name>
    <name type="common">2000708</name>
    <dbReference type="NCBI Taxonomy" id="1036725"/>
    <lineage>
        <taxon>Eukaryota</taxon>
        <taxon>Sar</taxon>
        <taxon>Alveolata</taxon>
        <taxon>Apicomplexa</taxon>
        <taxon>Aconoidasida</taxon>
        <taxon>Haemosporida</taxon>
        <taxon>Plasmodiidae</taxon>
        <taxon>Plasmodium</taxon>
        <taxon>Plasmodium (Laverania)</taxon>
    </lineage>
</organism>
<feature type="transmembrane region" description="Helical" evidence="1">
    <location>
        <begin position="35"/>
        <end position="68"/>
    </location>
</feature>
<reference evidence="2 3" key="1">
    <citation type="submission" date="2013-02" db="EMBL/GenBank/DDBJ databases">
        <title>The Genome Annotation of Plasmodium falciparum Tanzania (2000708).</title>
        <authorList>
            <consortium name="The Broad Institute Genome Sequencing Platform"/>
            <consortium name="The Broad Institute Genome Sequencing Center for Infectious Disease"/>
            <person name="Neafsey D."/>
            <person name="Hoffman S."/>
            <person name="Volkman S."/>
            <person name="Rosenthal P."/>
            <person name="Walker B."/>
            <person name="Young S.K."/>
            <person name="Zeng Q."/>
            <person name="Gargeya S."/>
            <person name="Fitzgerald M."/>
            <person name="Haas B."/>
            <person name="Abouelleil A."/>
            <person name="Allen A.W."/>
            <person name="Alvarado L."/>
            <person name="Arachchi H.M."/>
            <person name="Berlin A.M."/>
            <person name="Chapman S.B."/>
            <person name="Gainer-Dewar J."/>
            <person name="Goldberg J."/>
            <person name="Griggs A."/>
            <person name="Gujja S."/>
            <person name="Hansen M."/>
            <person name="Howarth C."/>
            <person name="Imamovic A."/>
            <person name="Ireland A."/>
            <person name="Larimer J."/>
            <person name="McCowan C."/>
            <person name="Murphy C."/>
            <person name="Pearson M."/>
            <person name="Poon T.W."/>
            <person name="Priest M."/>
            <person name="Roberts A."/>
            <person name="Saif S."/>
            <person name="Shea T."/>
            <person name="Sisk P."/>
            <person name="Sykes S."/>
            <person name="Wortman J."/>
            <person name="Nusbaum C."/>
            <person name="Birren B."/>
        </authorList>
    </citation>
    <scope>NUCLEOTIDE SEQUENCE [LARGE SCALE GENOMIC DNA]</scope>
    <source>
        <strain evidence="3">Tanzania (2000708)</strain>
    </source>
</reference>
<proteinExistence type="predicted"/>
<reference evidence="2 3" key="2">
    <citation type="submission" date="2013-02" db="EMBL/GenBank/DDBJ databases">
        <title>The Genome Sequence of Plasmodium falciparum Tanzania (2000708).</title>
        <authorList>
            <consortium name="The Broad Institute Genome Sequencing Platform"/>
            <consortium name="The Broad Institute Genome Sequencing Center for Infectious Disease"/>
            <person name="Neafsey D."/>
            <person name="Cheeseman I."/>
            <person name="Volkman S."/>
            <person name="Adams J."/>
            <person name="Walker B."/>
            <person name="Young S.K."/>
            <person name="Zeng Q."/>
            <person name="Gargeya S."/>
            <person name="Fitzgerald M."/>
            <person name="Haas B."/>
            <person name="Abouelleil A."/>
            <person name="Alvarado L."/>
            <person name="Arachchi H.M."/>
            <person name="Berlin A.M."/>
            <person name="Chapman S.B."/>
            <person name="Dewar J."/>
            <person name="Goldberg J."/>
            <person name="Griggs A."/>
            <person name="Gujja S."/>
            <person name="Hansen M."/>
            <person name="Howarth C."/>
            <person name="Imamovic A."/>
            <person name="Larimer J."/>
            <person name="McCowan C."/>
            <person name="Murphy C."/>
            <person name="Neiman D."/>
            <person name="Pearson M."/>
            <person name="Priest M."/>
            <person name="Roberts A."/>
            <person name="Saif S."/>
            <person name="Shea T."/>
            <person name="Sisk P."/>
            <person name="Sykes S."/>
            <person name="Wortman J."/>
            <person name="Nusbaum C."/>
            <person name="Birren B."/>
        </authorList>
    </citation>
    <scope>NUCLEOTIDE SEQUENCE [LARGE SCALE GENOMIC DNA]</scope>
    <source>
        <strain evidence="3">Tanzania (2000708)</strain>
    </source>
</reference>
<feature type="transmembrane region" description="Helical" evidence="1">
    <location>
        <begin position="12"/>
        <end position="29"/>
    </location>
</feature>
<evidence type="ECO:0000313" key="3">
    <source>
        <dbReference type="Proteomes" id="UP000030708"/>
    </source>
</evidence>
<protein>
    <submittedName>
        <fullName evidence="2">Uncharacterized protein</fullName>
    </submittedName>
</protein>
<accession>A0A024WEJ1</accession>
<keyword evidence="1" id="KW-1133">Transmembrane helix</keyword>
<evidence type="ECO:0000313" key="2">
    <source>
        <dbReference type="EMBL" id="ETW38983.1"/>
    </source>
</evidence>
<evidence type="ECO:0000256" key="1">
    <source>
        <dbReference type="SAM" id="Phobius"/>
    </source>
</evidence>
<dbReference type="AlphaFoldDB" id="A0A024WEJ1"/>
<sequence>MNSTKELHVAKIKMSSHFSIILIYHIYYLKSQCEINYYIIYYIIFIIYYILDYSFTYWGILISIFSYLHNF</sequence>
<keyword evidence="1" id="KW-0812">Transmembrane</keyword>